<dbReference type="RefSeq" id="WP_173103952.1">
    <property type="nucleotide sequence ID" value="NZ_AP022822.1"/>
</dbReference>
<dbReference type="InterPro" id="IPR004375">
    <property type="entry name" value="NanQ/TabA/YiaL"/>
</dbReference>
<gene>
    <name evidence="1" type="ORF">EsVE80_24220</name>
</gene>
<evidence type="ECO:0008006" key="3">
    <source>
        <dbReference type="Google" id="ProtNLM"/>
    </source>
</evidence>
<evidence type="ECO:0000313" key="1">
    <source>
        <dbReference type="EMBL" id="BCA86899.1"/>
    </source>
</evidence>
<dbReference type="KEGG" id="esg:EsVE80_24220"/>
<dbReference type="PANTHER" id="PTHR34986:SF1">
    <property type="entry name" value="PROTEIN YIAL"/>
    <property type="match status" value="1"/>
</dbReference>
<dbReference type="AlphaFoldDB" id="A0A679IEU2"/>
<keyword evidence="2" id="KW-1185">Reference proteome</keyword>
<dbReference type="NCBIfam" id="TIGR00022">
    <property type="entry name" value="YhcH/YjgK/YiaL family protein"/>
    <property type="match status" value="1"/>
</dbReference>
<dbReference type="Proteomes" id="UP000502998">
    <property type="component" value="Chromosome"/>
</dbReference>
<dbReference type="InterPro" id="IPR037012">
    <property type="entry name" value="NanQ/TabA/YiaL_sf"/>
</dbReference>
<accession>A0A679IEU2</accession>
<sequence>MLATTRNTLIQLAEIQHQLQTIHEFFNKWQTNPWGFKEEYLSEKVLVRFLKYETESFANREWEAHRKEIDLHIILQGSERIYLEDATKLTEGIYHEKEDYYLLEGPSNHFITLSSAIDQENSLFLWPTEAHKTGVNVTDEAVMVKKMVFKIKY</sequence>
<dbReference type="Pfam" id="PF04074">
    <property type="entry name" value="DUF386"/>
    <property type="match status" value="1"/>
</dbReference>
<evidence type="ECO:0000313" key="2">
    <source>
        <dbReference type="Proteomes" id="UP000502998"/>
    </source>
</evidence>
<dbReference type="EMBL" id="AP022822">
    <property type="protein sequence ID" value="BCA86899.1"/>
    <property type="molecule type" value="Genomic_DNA"/>
</dbReference>
<organism evidence="1 2">
    <name type="scientific">Enterococcus saigonensis</name>
    <dbReference type="NCBI Taxonomy" id="1805431"/>
    <lineage>
        <taxon>Bacteria</taxon>
        <taxon>Bacillati</taxon>
        <taxon>Bacillota</taxon>
        <taxon>Bacilli</taxon>
        <taxon>Lactobacillales</taxon>
        <taxon>Enterococcaceae</taxon>
        <taxon>Enterococcus</taxon>
    </lineage>
</organism>
<name>A0A679IEU2_9ENTE</name>
<dbReference type="PANTHER" id="PTHR34986">
    <property type="entry name" value="EVOLVED BETA-GALACTOSIDASE SUBUNIT BETA"/>
    <property type="match status" value="1"/>
</dbReference>
<dbReference type="Gene3D" id="2.60.120.370">
    <property type="entry name" value="YhcH/YjgK/YiaL"/>
    <property type="match status" value="1"/>
</dbReference>
<dbReference type="GO" id="GO:0005829">
    <property type="term" value="C:cytosol"/>
    <property type="evidence" value="ECO:0007669"/>
    <property type="project" value="TreeGrafter"/>
</dbReference>
<dbReference type="SUPFAM" id="SSF51197">
    <property type="entry name" value="Clavaminate synthase-like"/>
    <property type="match status" value="1"/>
</dbReference>
<proteinExistence type="predicted"/>
<reference evidence="1 2" key="1">
    <citation type="submission" date="2020-02" db="EMBL/GenBank/DDBJ databases">
        <title>Characterization of vanA genotype vancomycin-resistant Enterococcus saigonensis VE80.</title>
        <authorList>
            <person name="Harada T."/>
            <person name="Motooka D."/>
            <person name="Nakamura S."/>
            <person name="Yamamoto Y."/>
            <person name="Kawahara R."/>
            <person name="Kawatsu K."/>
        </authorList>
    </citation>
    <scope>NUCLEOTIDE SEQUENCE [LARGE SCALE GENOMIC DNA]</scope>
    <source>
        <strain evidence="1 2">VE80</strain>
    </source>
</reference>
<protein>
    <recommendedName>
        <fullName evidence="3">YhcH/YjgK/YiaL family protein</fullName>
    </recommendedName>
</protein>